<accession>A0ABT4CPW3</accession>
<dbReference type="InterPro" id="IPR004013">
    <property type="entry name" value="PHP_dom"/>
</dbReference>
<dbReference type="InterPro" id="IPR052018">
    <property type="entry name" value="PHP_domain"/>
</dbReference>
<dbReference type="InterPro" id="IPR016195">
    <property type="entry name" value="Pol/histidinol_Pase-like"/>
</dbReference>
<dbReference type="PANTHER" id="PTHR42924:SF3">
    <property type="entry name" value="POLYMERASE_HISTIDINOL PHOSPHATASE N-TERMINAL DOMAIN-CONTAINING PROTEIN"/>
    <property type="match status" value="1"/>
</dbReference>
<dbReference type="Gene3D" id="3.20.20.140">
    <property type="entry name" value="Metal-dependent hydrolases"/>
    <property type="match status" value="1"/>
</dbReference>
<evidence type="ECO:0000259" key="1">
    <source>
        <dbReference type="SMART" id="SM00481"/>
    </source>
</evidence>
<dbReference type="EMBL" id="JAPQES010000003">
    <property type="protein sequence ID" value="MCY6371067.1"/>
    <property type="molecule type" value="Genomic_DNA"/>
</dbReference>
<evidence type="ECO:0000313" key="3">
    <source>
        <dbReference type="Proteomes" id="UP001079657"/>
    </source>
</evidence>
<comment type="caution">
    <text evidence="2">The sequence shown here is derived from an EMBL/GenBank/DDBJ whole genome shotgun (WGS) entry which is preliminary data.</text>
</comment>
<evidence type="ECO:0000313" key="2">
    <source>
        <dbReference type="EMBL" id="MCY6371067.1"/>
    </source>
</evidence>
<dbReference type="PANTHER" id="PTHR42924">
    <property type="entry name" value="EXONUCLEASE"/>
    <property type="match status" value="1"/>
</dbReference>
<dbReference type="Proteomes" id="UP001079657">
    <property type="component" value="Unassembled WGS sequence"/>
</dbReference>
<keyword evidence="3" id="KW-1185">Reference proteome</keyword>
<feature type="domain" description="Polymerase/histidinol phosphatase N-terminal" evidence="1">
    <location>
        <begin position="7"/>
        <end position="72"/>
    </location>
</feature>
<dbReference type="SMART" id="SM00481">
    <property type="entry name" value="POLIIIAc"/>
    <property type="match status" value="1"/>
</dbReference>
<dbReference type="Pfam" id="PF02811">
    <property type="entry name" value="PHP"/>
    <property type="match status" value="1"/>
</dbReference>
<dbReference type="InterPro" id="IPR003141">
    <property type="entry name" value="Pol/His_phosphatase_N"/>
</dbReference>
<dbReference type="NCBIfam" id="NF038032">
    <property type="entry name" value="CehA_McbA_metalo"/>
    <property type="match status" value="1"/>
</dbReference>
<dbReference type="RefSeq" id="WP_268049905.1">
    <property type="nucleotide sequence ID" value="NZ_JAPQES010000003.1"/>
</dbReference>
<proteinExistence type="predicted"/>
<protein>
    <submittedName>
        <fullName evidence="2">CehA/McbA family metallohydrolase</fullName>
    </submittedName>
</protein>
<sequence>MIKWIPYELHNHTNHSDGKHTFEELLKSAREIGLKGIAITDHNTISTFDKIESLSKEYGINIIKGLEWTTFWGHILLVGINEYVDWREVTLENFNGKLREAKNKSKLIGVAHPYRLGGPIGTGCFFEYNIEEWKDIDYIEVWSGMLPSEKQMNKRAYELWTKLLNSGLEISAVSGRDWHKSKPDDKYISCTYVGLDDHKRHNSENVIEAIKYGRCVVGFGYKVTFQIKEKDKVFNIGDRISTKNITDSLKLEIKVVKGDTDSKSEIDEKNLVVKVKSNRGEVFDLQVNNRENMTLSLSYNDEINWMIAELYEIVGDKERMIAFTNPIYFHQN</sequence>
<gene>
    <name evidence="2" type="ORF">OXH55_10520</name>
</gene>
<reference evidence="2" key="1">
    <citation type="submission" date="2022-12" db="EMBL/GenBank/DDBJ databases">
        <authorList>
            <person name="Wang J."/>
        </authorList>
    </citation>
    <scope>NUCLEOTIDE SEQUENCE</scope>
    <source>
        <strain evidence="2">HY-42-06</strain>
    </source>
</reference>
<name>A0ABT4CPW3_9CLOT</name>
<dbReference type="SUPFAM" id="SSF89550">
    <property type="entry name" value="PHP domain-like"/>
    <property type="match status" value="1"/>
</dbReference>
<organism evidence="2 3">
    <name type="scientific">Clostridium ganghwense</name>
    <dbReference type="NCBI Taxonomy" id="312089"/>
    <lineage>
        <taxon>Bacteria</taxon>
        <taxon>Bacillati</taxon>
        <taxon>Bacillota</taxon>
        <taxon>Clostridia</taxon>
        <taxon>Eubacteriales</taxon>
        <taxon>Clostridiaceae</taxon>
        <taxon>Clostridium</taxon>
    </lineage>
</organism>